<accession>A0A855Y3A6</accession>
<gene>
    <name evidence="1" type="ORF">DET56_10994</name>
</gene>
<dbReference type="RefSeq" id="WP_219993592.1">
    <property type="nucleotide sequence ID" value="NZ_QGTZ01000009.1"/>
</dbReference>
<dbReference type="Proteomes" id="UP000247078">
    <property type="component" value="Unassembled WGS sequence"/>
</dbReference>
<evidence type="ECO:0000313" key="1">
    <source>
        <dbReference type="EMBL" id="PWW37209.1"/>
    </source>
</evidence>
<reference evidence="1 2" key="1">
    <citation type="submission" date="2018-05" db="EMBL/GenBank/DDBJ databases">
        <title>Freshwater and sediment microbial communities from various areas in North America, analyzing microbe dynamics in response to fracking.</title>
        <authorList>
            <person name="Lamendella R."/>
        </authorList>
    </citation>
    <scope>NUCLEOTIDE SEQUENCE [LARGE SCALE GENOMIC DNA]</scope>
    <source>
        <strain evidence="1 2">DB-3</strain>
    </source>
</reference>
<dbReference type="EMBL" id="QGTZ01000009">
    <property type="protein sequence ID" value="PWW37209.1"/>
    <property type="molecule type" value="Genomic_DNA"/>
</dbReference>
<comment type="caution">
    <text evidence="1">The sequence shown here is derived from an EMBL/GenBank/DDBJ whole genome shotgun (WGS) entry which is preliminary data.</text>
</comment>
<name>A0A855Y3A6_9BACL</name>
<sequence length="53" mass="6135">MPLTALRHLEQAKLMLDAYNEHLQADSLRSAAVYFMHSVRGLMKLHRMNLGRV</sequence>
<dbReference type="AlphaFoldDB" id="A0A855Y3A6"/>
<protein>
    <submittedName>
        <fullName evidence="1">Uncharacterized protein</fullName>
    </submittedName>
</protein>
<evidence type="ECO:0000313" key="2">
    <source>
        <dbReference type="Proteomes" id="UP000247078"/>
    </source>
</evidence>
<proteinExistence type="predicted"/>
<organism evidence="1 2">
    <name type="scientific">Paenibacillus pabuli</name>
    <dbReference type="NCBI Taxonomy" id="1472"/>
    <lineage>
        <taxon>Bacteria</taxon>
        <taxon>Bacillati</taxon>
        <taxon>Bacillota</taxon>
        <taxon>Bacilli</taxon>
        <taxon>Bacillales</taxon>
        <taxon>Paenibacillaceae</taxon>
        <taxon>Paenibacillus</taxon>
    </lineage>
</organism>